<comment type="caution">
    <text evidence="1">The sequence shown here is derived from an EMBL/GenBank/DDBJ whole genome shotgun (WGS) entry which is preliminary data.</text>
</comment>
<sequence length="97" mass="11002">MSQAGHFGRGSLLMPLHFPGILFLPTRRSSRMLLSHTLLLLLHIGESMQQRVMIIVGRQTMQPVLAGGILLYSDISCERPVFVTSWWKSGIEIQVWK</sequence>
<dbReference type="Proteomes" id="UP000032142">
    <property type="component" value="Unassembled WGS sequence"/>
</dbReference>
<dbReference type="EMBL" id="JRRC01031728">
    <property type="protein sequence ID" value="KHF98199.1"/>
    <property type="molecule type" value="Genomic_DNA"/>
</dbReference>
<gene>
    <name evidence="1" type="ORF">F383_13314</name>
</gene>
<accession>A0A0B0MBQ6</accession>
<evidence type="ECO:0000313" key="1">
    <source>
        <dbReference type="EMBL" id="KHF98199.1"/>
    </source>
</evidence>
<organism evidence="1 2">
    <name type="scientific">Gossypium arboreum</name>
    <name type="common">Tree cotton</name>
    <name type="synonym">Gossypium nanking</name>
    <dbReference type="NCBI Taxonomy" id="29729"/>
    <lineage>
        <taxon>Eukaryota</taxon>
        <taxon>Viridiplantae</taxon>
        <taxon>Streptophyta</taxon>
        <taxon>Embryophyta</taxon>
        <taxon>Tracheophyta</taxon>
        <taxon>Spermatophyta</taxon>
        <taxon>Magnoliopsida</taxon>
        <taxon>eudicotyledons</taxon>
        <taxon>Gunneridae</taxon>
        <taxon>Pentapetalae</taxon>
        <taxon>rosids</taxon>
        <taxon>malvids</taxon>
        <taxon>Malvales</taxon>
        <taxon>Malvaceae</taxon>
        <taxon>Malvoideae</taxon>
        <taxon>Gossypium</taxon>
    </lineage>
</organism>
<reference evidence="2" key="1">
    <citation type="submission" date="2014-09" db="EMBL/GenBank/DDBJ databases">
        <authorList>
            <person name="Mudge J."/>
            <person name="Ramaraj T."/>
            <person name="Lindquist I.E."/>
            <person name="Bharti A.K."/>
            <person name="Sundararajan A."/>
            <person name="Cameron C.T."/>
            <person name="Woodward J.E."/>
            <person name="May G.D."/>
            <person name="Brubaker C."/>
            <person name="Broadhvest J."/>
            <person name="Wilkins T.A."/>
        </authorList>
    </citation>
    <scope>NUCLEOTIDE SEQUENCE</scope>
    <source>
        <strain evidence="2">cv. AKA8401</strain>
    </source>
</reference>
<keyword evidence="2" id="KW-1185">Reference proteome</keyword>
<protein>
    <submittedName>
        <fullName evidence="1">Titin</fullName>
    </submittedName>
</protein>
<evidence type="ECO:0000313" key="2">
    <source>
        <dbReference type="Proteomes" id="UP000032142"/>
    </source>
</evidence>
<name>A0A0B0MBQ6_GOSAR</name>
<proteinExistence type="predicted"/>
<dbReference type="AlphaFoldDB" id="A0A0B0MBQ6"/>